<dbReference type="AlphaFoldDB" id="A0A1I4PJ72"/>
<feature type="binding site" evidence="3">
    <location>
        <position position="134"/>
    </location>
    <ligand>
        <name>Zn(2+)</name>
        <dbReference type="ChEBI" id="CHEBI:29105"/>
        <label>2</label>
    </ligand>
</feature>
<keyword evidence="5" id="KW-1185">Reference proteome</keyword>
<dbReference type="EMBL" id="FOTS01000065">
    <property type="protein sequence ID" value="SFM27891.1"/>
    <property type="molecule type" value="Genomic_DNA"/>
</dbReference>
<evidence type="ECO:0000313" key="5">
    <source>
        <dbReference type="Proteomes" id="UP000199520"/>
    </source>
</evidence>
<dbReference type="RefSeq" id="WP_090943433.1">
    <property type="nucleotide sequence ID" value="NZ_FOTS01000065.1"/>
</dbReference>
<gene>
    <name evidence="4" type="ORF">SAMN04490355_106514</name>
</gene>
<dbReference type="PIRSF" id="PIRSF001359">
    <property type="entry name" value="F_bP_aldolase_II"/>
    <property type="match status" value="1"/>
</dbReference>
<feature type="binding site" evidence="2">
    <location>
        <begin position="207"/>
        <end position="209"/>
    </location>
    <ligand>
        <name>dihydroxyacetone phosphate</name>
        <dbReference type="ChEBI" id="CHEBI:57642"/>
    </ligand>
</feature>
<accession>A0A1I4PJ72</accession>
<dbReference type="STRING" id="1123291.SAMN04490355_106514"/>
<dbReference type="PROSITE" id="PS00806">
    <property type="entry name" value="ALDOLASE_CLASS_II_2"/>
    <property type="match status" value="1"/>
</dbReference>
<feature type="binding site" evidence="3">
    <location>
        <position position="178"/>
    </location>
    <ligand>
        <name>Zn(2+)</name>
        <dbReference type="ChEBI" id="CHEBI:29105"/>
        <label>1</label>
        <note>catalytic</note>
    </ligand>
</feature>
<feature type="binding site" evidence="3">
    <location>
        <position position="104"/>
    </location>
    <ligand>
        <name>Zn(2+)</name>
        <dbReference type="ChEBI" id="CHEBI:29105"/>
        <label>2</label>
    </ligand>
</feature>
<reference evidence="5" key="1">
    <citation type="submission" date="2016-10" db="EMBL/GenBank/DDBJ databases">
        <authorList>
            <person name="Varghese N."/>
            <person name="Submissions S."/>
        </authorList>
    </citation>
    <scope>NUCLEOTIDE SEQUENCE [LARGE SCALE GENOMIC DNA]</scope>
    <source>
        <strain evidence="5">DSM 13327</strain>
    </source>
</reference>
<dbReference type="CDD" id="cd00947">
    <property type="entry name" value="TBP_aldolase_IIB"/>
    <property type="match status" value="1"/>
</dbReference>
<dbReference type="PANTHER" id="PTHR30304:SF0">
    <property type="entry name" value="D-TAGATOSE-1,6-BISPHOSPHATE ALDOLASE SUBUNIT GATY-RELATED"/>
    <property type="match status" value="1"/>
</dbReference>
<dbReference type="PROSITE" id="PS00602">
    <property type="entry name" value="ALDOLASE_CLASS_II_1"/>
    <property type="match status" value="1"/>
</dbReference>
<comment type="cofactor">
    <cofactor evidence="3">
        <name>Zn(2+)</name>
        <dbReference type="ChEBI" id="CHEBI:29105"/>
    </cofactor>
    <text evidence="3">Binds 2 Zn(2+) ions per subunit. One is catalytic and the other provides a structural contribution.</text>
</comment>
<dbReference type="Pfam" id="PF01116">
    <property type="entry name" value="F_bP_aldolase"/>
    <property type="match status" value="1"/>
</dbReference>
<feature type="active site" description="Proton donor" evidence="1">
    <location>
        <position position="82"/>
    </location>
</feature>
<dbReference type="OrthoDB" id="9803995at2"/>
<dbReference type="GO" id="GO:0005829">
    <property type="term" value="C:cytosol"/>
    <property type="evidence" value="ECO:0007669"/>
    <property type="project" value="TreeGrafter"/>
</dbReference>
<name>A0A1I4PJ72_9FIRM</name>
<dbReference type="Gene3D" id="3.20.20.70">
    <property type="entry name" value="Aldolase class I"/>
    <property type="match status" value="1"/>
</dbReference>
<feature type="binding site" evidence="2">
    <location>
        <begin position="228"/>
        <end position="231"/>
    </location>
    <ligand>
        <name>dihydroxyacetone phosphate</name>
        <dbReference type="ChEBI" id="CHEBI:57642"/>
    </ligand>
</feature>
<dbReference type="InterPro" id="IPR050246">
    <property type="entry name" value="Class_II_FBP_aldolase"/>
</dbReference>
<evidence type="ECO:0000313" key="4">
    <source>
        <dbReference type="EMBL" id="SFM27891.1"/>
    </source>
</evidence>
<dbReference type="GO" id="GO:0008270">
    <property type="term" value="F:zinc ion binding"/>
    <property type="evidence" value="ECO:0007669"/>
    <property type="project" value="InterPro"/>
</dbReference>
<keyword evidence="3" id="KW-0479">Metal-binding</keyword>
<sequence length="281" mass="30346">MSLTTLQPLLKDAKAKSYAVGAFNVVNLETIRGVVQAAESLNSPVILQLAEVHIPFAPIEYMAPIMLQAAVRATVPVCVHFDHGTSFESIALAIKSGFTSVMFDGASLVLEENIKLTKEVVKLGKSFGVTIEAELGQVGGAEAGNKDIEAHLTNIEDVKIFTSKTLVDALAVSIGNLHGQYLEEPQLQFETLAQLKKCTDTPLVLHGGSGITPADFKKCIQSGIHKINIGTALQLSSSKKIKVFCDMHQSPPYHSIMNLAIEGTYETVREHLKTFMSNDKA</sequence>
<keyword evidence="3" id="KW-0862">Zinc</keyword>
<evidence type="ECO:0000256" key="2">
    <source>
        <dbReference type="PIRSR" id="PIRSR001359-2"/>
    </source>
</evidence>
<evidence type="ECO:0000256" key="1">
    <source>
        <dbReference type="PIRSR" id="PIRSR001359-1"/>
    </source>
</evidence>
<dbReference type="Proteomes" id="UP000199520">
    <property type="component" value="Unassembled WGS sequence"/>
</dbReference>
<dbReference type="NCBIfam" id="TIGR00167">
    <property type="entry name" value="cbbA"/>
    <property type="match status" value="1"/>
</dbReference>
<proteinExistence type="predicted"/>
<dbReference type="PANTHER" id="PTHR30304">
    <property type="entry name" value="D-TAGATOSE-1,6-BISPHOSPHATE ALDOLASE"/>
    <property type="match status" value="1"/>
</dbReference>
<protein>
    <submittedName>
        <fullName evidence="4">Fructose-bisphosphate aldolase, class II</fullName>
    </submittedName>
</protein>
<organism evidence="4 5">
    <name type="scientific">Pelosinus propionicus DSM 13327</name>
    <dbReference type="NCBI Taxonomy" id="1123291"/>
    <lineage>
        <taxon>Bacteria</taxon>
        <taxon>Bacillati</taxon>
        <taxon>Bacillota</taxon>
        <taxon>Negativicutes</taxon>
        <taxon>Selenomonadales</taxon>
        <taxon>Sporomusaceae</taxon>
        <taxon>Pelosinus</taxon>
    </lineage>
</organism>
<feature type="binding site" evidence="3">
    <location>
        <position position="206"/>
    </location>
    <ligand>
        <name>Zn(2+)</name>
        <dbReference type="ChEBI" id="CHEBI:29105"/>
        <label>1</label>
        <note>catalytic</note>
    </ligand>
</feature>
<dbReference type="InterPro" id="IPR013785">
    <property type="entry name" value="Aldolase_TIM"/>
</dbReference>
<dbReference type="GO" id="GO:0009025">
    <property type="term" value="F:tagatose-bisphosphate aldolase activity"/>
    <property type="evidence" value="ECO:0007669"/>
    <property type="project" value="TreeGrafter"/>
</dbReference>
<dbReference type="InterPro" id="IPR000771">
    <property type="entry name" value="FBA_II"/>
</dbReference>
<dbReference type="GO" id="GO:0005975">
    <property type="term" value="P:carbohydrate metabolic process"/>
    <property type="evidence" value="ECO:0007669"/>
    <property type="project" value="InterPro"/>
</dbReference>
<feature type="binding site" evidence="2">
    <location>
        <position position="179"/>
    </location>
    <ligand>
        <name>dihydroxyacetone phosphate</name>
        <dbReference type="ChEBI" id="CHEBI:57642"/>
    </ligand>
</feature>
<dbReference type="SUPFAM" id="SSF51569">
    <property type="entry name" value="Aldolase"/>
    <property type="match status" value="1"/>
</dbReference>
<evidence type="ECO:0000256" key="3">
    <source>
        <dbReference type="PIRSR" id="PIRSR001359-3"/>
    </source>
</evidence>
<feature type="binding site" evidence="3">
    <location>
        <position position="83"/>
    </location>
    <ligand>
        <name>Zn(2+)</name>
        <dbReference type="ChEBI" id="CHEBI:29105"/>
        <label>1</label>
        <note>catalytic</note>
    </ligand>
</feature>